<dbReference type="Pfam" id="PF02834">
    <property type="entry name" value="LigT_PEase"/>
    <property type="match status" value="1"/>
</dbReference>
<dbReference type="Gene3D" id="3.90.1140.10">
    <property type="entry name" value="Cyclic phosphodiesterase"/>
    <property type="match status" value="1"/>
</dbReference>
<organism evidence="3">
    <name type="scientific">marine metagenome</name>
    <dbReference type="NCBI Taxonomy" id="408172"/>
    <lineage>
        <taxon>unclassified sequences</taxon>
        <taxon>metagenomes</taxon>
        <taxon>ecological metagenomes</taxon>
    </lineage>
</organism>
<evidence type="ECO:0000259" key="2">
    <source>
        <dbReference type="Pfam" id="PF02834"/>
    </source>
</evidence>
<dbReference type="HAMAP" id="MF_01940">
    <property type="entry name" value="RNA_CPDase"/>
    <property type="match status" value="1"/>
</dbReference>
<gene>
    <name evidence="3" type="ORF">METZ01_LOCUS83969</name>
</gene>
<feature type="domain" description="Phosphoesterase HXTX" evidence="2">
    <location>
        <begin position="26"/>
        <end position="59"/>
    </location>
</feature>
<dbReference type="PANTHER" id="PTHR35561:SF1">
    <property type="entry name" value="RNA 2',3'-CYCLIC PHOSPHODIESTERASE"/>
    <property type="match status" value="1"/>
</dbReference>
<dbReference type="InterPro" id="IPR004175">
    <property type="entry name" value="RNA_CPDase"/>
</dbReference>
<dbReference type="InterPro" id="IPR014051">
    <property type="entry name" value="Phosphoesterase_HXTX"/>
</dbReference>
<evidence type="ECO:0000256" key="1">
    <source>
        <dbReference type="ARBA" id="ARBA00022801"/>
    </source>
</evidence>
<dbReference type="AlphaFoldDB" id="A0A381USG7"/>
<protein>
    <recommendedName>
        <fullName evidence="2">Phosphoesterase HXTX domain-containing protein</fullName>
    </recommendedName>
</protein>
<sequence length="163" mass="17234">VRLFVAVWPSDEVGAALVGLPRPVVPGLRWTRHDQWHVTLRFLGESDPEEAAVALADLAAQPAVAELGPVTRLLGQRIVVVPVDGLDELARTVVATTVGLGGPPEDRPFTGHLTLARAKGPVPPGTVGTPITGRFPVGEVCLVRSRTLPEGAAYETLERFSLG</sequence>
<dbReference type="InterPro" id="IPR009097">
    <property type="entry name" value="Cyclic_Pdiesterase"/>
</dbReference>
<evidence type="ECO:0000313" key="3">
    <source>
        <dbReference type="EMBL" id="SVA31115.1"/>
    </source>
</evidence>
<feature type="non-terminal residue" evidence="3">
    <location>
        <position position="1"/>
    </location>
</feature>
<dbReference type="GO" id="GO:0008664">
    <property type="term" value="F:RNA 2',3'-cyclic 3'-phosphodiesterase activity"/>
    <property type="evidence" value="ECO:0007669"/>
    <property type="project" value="InterPro"/>
</dbReference>
<dbReference type="PANTHER" id="PTHR35561">
    <property type="entry name" value="RNA 2',3'-CYCLIC PHOSPHODIESTERASE"/>
    <property type="match status" value="1"/>
</dbReference>
<reference evidence="3" key="1">
    <citation type="submission" date="2018-05" db="EMBL/GenBank/DDBJ databases">
        <authorList>
            <person name="Lanie J.A."/>
            <person name="Ng W.-L."/>
            <person name="Kazmierczak K.M."/>
            <person name="Andrzejewski T.M."/>
            <person name="Davidsen T.M."/>
            <person name="Wayne K.J."/>
            <person name="Tettelin H."/>
            <person name="Glass J.I."/>
            <person name="Rusch D."/>
            <person name="Podicherti R."/>
            <person name="Tsui H.-C.T."/>
            <person name="Winkler M.E."/>
        </authorList>
    </citation>
    <scope>NUCLEOTIDE SEQUENCE</scope>
</reference>
<keyword evidence="1" id="KW-0378">Hydrolase</keyword>
<dbReference type="GO" id="GO:0004113">
    <property type="term" value="F:2',3'-cyclic-nucleotide 3'-phosphodiesterase activity"/>
    <property type="evidence" value="ECO:0007669"/>
    <property type="project" value="InterPro"/>
</dbReference>
<name>A0A381USG7_9ZZZZ</name>
<proteinExistence type="inferred from homology"/>
<dbReference type="NCBIfam" id="TIGR02258">
    <property type="entry name" value="2_5_ligase"/>
    <property type="match status" value="1"/>
</dbReference>
<accession>A0A381USG7</accession>
<dbReference type="EMBL" id="UINC01007046">
    <property type="protein sequence ID" value="SVA31115.1"/>
    <property type="molecule type" value="Genomic_DNA"/>
</dbReference>
<dbReference type="SUPFAM" id="SSF55144">
    <property type="entry name" value="LigT-like"/>
    <property type="match status" value="1"/>
</dbReference>